<keyword evidence="1" id="KW-1133">Transmembrane helix</keyword>
<gene>
    <name evidence="2" type="ORF">EOD73_12835</name>
</gene>
<evidence type="ECO:0000256" key="1">
    <source>
        <dbReference type="SAM" id="Phobius"/>
    </source>
</evidence>
<protein>
    <submittedName>
        <fullName evidence="2">Uncharacterized protein</fullName>
    </submittedName>
</protein>
<evidence type="ECO:0000313" key="3">
    <source>
        <dbReference type="Proteomes" id="UP000288587"/>
    </source>
</evidence>
<sequence>MFWARSRTGRLIEGAAWALDWAIGLGLVSGAVVAVVLGKLLLGGILALVALGVFLRFKRRRSRSTNADVE</sequence>
<feature type="transmembrane region" description="Helical" evidence="1">
    <location>
        <begin position="40"/>
        <end position="57"/>
    </location>
</feature>
<name>A0A437LIB8_9BURK</name>
<dbReference type="EMBL" id="SACM01000003">
    <property type="protein sequence ID" value="RVT85101.1"/>
    <property type="molecule type" value="Genomic_DNA"/>
</dbReference>
<comment type="caution">
    <text evidence="2">The sequence shown here is derived from an EMBL/GenBank/DDBJ whole genome shotgun (WGS) entry which is preliminary data.</text>
</comment>
<evidence type="ECO:0000313" key="2">
    <source>
        <dbReference type="EMBL" id="RVT85101.1"/>
    </source>
</evidence>
<reference evidence="2 3" key="1">
    <citation type="submission" date="2019-01" db="EMBL/GenBank/DDBJ databases">
        <authorList>
            <person name="Chen W.-M."/>
        </authorList>
    </citation>
    <scope>NUCLEOTIDE SEQUENCE [LARGE SCALE GENOMIC DNA]</scope>
    <source>
        <strain evidence="2 3">CCP-18</strain>
    </source>
</reference>
<keyword evidence="1" id="KW-0812">Transmembrane</keyword>
<dbReference type="AlphaFoldDB" id="A0A437LIB8"/>
<keyword evidence="3" id="KW-1185">Reference proteome</keyword>
<accession>A0A437LIB8</accession>
<keyword evidence="1" id="KW-0472">Membrane</keyword>
<organism evidence="2 3">
    <name type="scientific">Inhella crocodyli</name>
    <dbReference type="NCBI Taxonomy" id="2499851"/>
    <lineage>
        <taxon>Bacteria</taxon>
        <taxon>Pseudomonadati</taxon>
        <taxon>Pseudomonadota</taxon>
        <taxon>Betaproteobacteria</taxon>
        <taxon>Burkholderiales</taxon>
        <taxon>Sphaerotilaceae</taxon>
        <taxon>Inhella</taxon>
    </lineage>
</organism>
<proteinExistence type="predicted"/>
<dbReference type="Proteomes" id="UP000288587">
    <property type="component" value="Unassembled WGS sequence"/>
</dbReference>
<feature type="transmembrane region" description="Helical" evidence="1">
    <location>
        <begin position="12"/>
        <end position="34"/>
    </location>
</feature>